<evidence type="ECO:0008006" key="4">
    <source>
        <dbReference type="Google" id="ProtNLM"/>
    </source>
</evidence>
<protein>
    <recommendedName>
        <fullName evidence="4">Phosphoesterase PA-phosphatase related</fullName>
    </recommendedName>
</protein>
<keyword evidence="1" id="KW-0472">Membrane</keyword>
<organism evidence="2 3">
    <name type="scientific">Roseiflexus castenholzii (strain DSM 13941 / HLO8)</name>
    <dbReference type="NCBI Taxonomy" id="383372"/>
    <lineage>
        <taxon>Bacteria</taxon>
        <taxon>Bacillati</taxon>
        <taxon>Chloroflexota</taxon>
        <taxon>Chloroflexia</taxon>
        <taxon>Chloroflexales</taxon>
        <taxon>Roseiflexineae</taxon>
        <taxon>Roseiflexaceae</taxon>
        <taxon>Roseiflexus</taxon>
    </lineage>
</organism>
<reference evidence="2 3" key="1">
    <citation type="submission" date="2007-08" db="EMBL/GenBank/DDBJ databases">
        <title>Complete sequence of Roseiflexus castenholzii DSM 13941.</title>
        <authorList>
            <consortium name="US DOE Joint Genome Institute"/>
            <person name="Copeland A."/>
            <person name="Lucas S."/>
            <person name="Lapidus A."/>
            <person name="Barry K."/>
            <person name="Glavina del Rio T."/>
            <person name="Dalin E."/>
            <person name="Tice H."/>
            <person name="Pitluck S."/>
            <person name="Thompson L.S."/>
            <person name="Brettin T."/>
            <person name="Bruce D."/>
            <person name="Detter J.C."/>
            <person name="Han C."/>
            <person name="Tapia R."/>
            <person name="Schmutz J."/>
            <person name="Larimer F."/>
            <person name="Land M."/>
            <person name="Hauser L."/>
            <person name="Kyrpides N."/>
            <person name="Mikhailova N."/>
            <person name="Bryant D.A."/>
            <person name="Hanada S."/>
            <person name="Tsukatani Y."/>
            <person name="Richardson P."/>
        </authorList>
    </citation>
    <scope>NUCLEOTIDE SEQUENCE [LARGE SCALE GENOMIC DNA]</scope>
    <source>
        <strain evidence="3">DSM 13941 / HLO8</strain>
    </source>
</reference>
<dbReference type="eggNOG" id="COG0671">
    <property type="taxonomic scope" value="Bacteria"/>
</dbReference>
<evidence type="ECO:0000313" key="2">
    <source>
        <dbReference type="EMBL" id="ABU60299.1"/>
    </source>
</evidence>
<dbReference type="InterPro" id="IPR036938">
    <property type="entry name" value="PAP2/HPO_sf"/>
</dbReference>
<feature type="transmembrane region" description="Helical" evidence="1">
    <location>
        <begin position="27"/>
        <end position="48"/>
    </location>
</feature>
<keyword evidence="1" id="KW-0812">Transmembrane</keyword>
<dbReference type="SUPFAM" id="SSF48317">
    <property type="entry name" value="Acid phosphatase/Vanadium-dependent haloperoxidase"/>
    <property type="match status" value="1"/>
</dbReference>
<dbReference type="HOGENOM" id="CLU_093776_0_1_0"/>
<gene>
    <name evidence="2" type="ordered locus">Rcas_4272</name>
</gene>
<feature type="transmembrane region" description="Helical" evidence="1">
    <location>
        <begin position="54"/>
        <end position="75"/>
    </location>
</feature>
<dbReference type="Proteomes" id="UP000000263">
    <property type="component" value="Chromosome"/>
</dbReference>
<keyword evidence="3" id="KW-1185">Reference proteome</keyword>
<accession>A7NRV3</accession>
<evidence type="ECO:0000313" key="3">
    <source>
        <dbReference type="Proteomes" id="UP000000263"/>
    </source>
</evidence>
<feature type="transmembrane region" description="Helical" evidence="1">
    <location>
        <begin position="120"/>
        <end position="141"/>
    </location>
</feature>
<feature type="transmembrane region" description="Helical" evidence="1">
    <location>
        <begin position="190"/>
        <end position="208"/>
    </location>
</feature>
<sequence>MRPQPELSGEALDSDEMESRSLVFARLLSHIFNPVFVTITAYLLIGLHTLDEAGLAWVGGIIAFQTAPSVLYYLVRLRQGGFSDADVSVRHERNELYMFGTVSVLLTIGLLLALDAPRPFLALTVGMLGIGIVCGSINLIWKISMHGAAIGALATLALIYSNALGIAFWICAVAVAWARVRTRNHTPGQVIAGLAVAAIVVSVSFLALA</sequence>
<dbReference type="CDD" id="cd01610">
    <property type="entry name" value="PAP2_like"/>
    <property type="match status" value="1"/>
</dbReference>
<name>A7NRV3_ROSCS</name>
<dbReference type="RefSeq" id="WP_012122720.1">
    <property type="nucleotide sequence ID" value="NC_009767.1"/>
</dbReference>
<dbReference type="STRING" id="383372.Rcas_4272"/>
<dbReference type="AlphaFoldDB" id="A7NRV3"/>
<proteinExistence type="predicted"/>
<keyword evidence="1" id="KW-1133">Transmembrane helix</keyword>
<feature type="transmembrane region" description="Helical" evidence="1">
    <location>
        <begin position="153"/>
        <end position="178"/>
    </location>
</feature>
<dbReference type="KEGG" id="rca:Rcas_4272"/>
<dbReference type="EMBL" id="CP000804">
    <property type="protein sequence ID" value="ABU60299.1"/>
    <property type="molecule type" value="Genomic_DNA"/>
</dbReference>
<evidence type="ECO:0000256" key="1">
    <source>
        <dbReference type="SAM" id="Phobius"/>
    </source>
</evidence>
<feature type="transmembrane region" description="Helical" evidence="1">
    <location>
        <begin position="96"/>
        <end position="114"/>
    </location>
</feature>